<gene>
    <name evidence="1" type="ORF">ACFO60_26875</name>
</gene>
<dbReference type="Proteomes" id="UP001596004">
    <property type="component" value="Unassembled WGS sequence"/>
</dbReference>
<protein>
    <submittedName>
        <fullName evidence="1">DUF4865 family protein</fullName>
    </submittedName>
</protein>
<dbReference type="InterPro" id="IPR032349">
    <property type="entry name" value="DUF4865"/>
</dbReference>
<name>A0ABV9CPX2_9ACTN</name>
<evidence type="ECO:0000313" key="2">
    <source>
        <dbReference type="Proteomes" id="UP001596004"/>
    </source>
</evidence>
<dbReference type="Pfam" id="PF16157">
    <property type="entry name" value="DUF4865"/>
    <property type="match status" value="1"/>
</dbReference>
<dbReference type="EMBL" id="JBHSFP010000022">
    <property type="protein sequence ID" value="MFC4534398.1"/>
    <property type="molecule type" value="Genomic_DNA"/>
</dbReference>
<dbReference type="RefSeq" id="WP_380844974.1">
    <property type="nucleotide sequence ID" value="NZ_JBHSFP010000022.1"/>
</dbReference>
<sequence>MHAMQYEITLPADYDMRVIRRRVATRGGALDAFSGLGVKAFAIRERGVDGSPVNEYAPFYLWNSLDGMNRFLWSDGFRNLCDDFGRPVVQHWTGAAFERGPAWARVPRTATRSIEAVAPGSDAAAAVGRAIDGLRERAATPGVHSTALAVDPRHWEIVHYTLWEPDAPEVPCGAATARYTVLHLSAPEVARLPTGRHW</sequence>
<organism evidence="1 2">
    <name type="scientific">Sphaerisporangium dianthi</name>
    <dbReference type="NCBI Taxonomy" id="1436120"/>
    <lineage>
        <taxon>Bacteria</taxon>
        <taxon>Bacillati</taxon>
        <taxon>Actinomycetota</taxon>
        <taxon>Actinomycetes</taxon>
        <taxon>Streptosporangiales</taxon>
        <taxon>Streptosporangiaceae</taxon>
        <taxon>Sphaerisporangium</taxon>
    </lineage>
</organism>
<keyword evidence="2" id="KW-1185">Reference proteome</keyword>
<evidence type="ECO:0000313" key="1">
    <source>
        <dbReference type="EMBL" id="MFC4534398.1"/>
    </source>
</evidence>
<comment type="caution">
    <text evidence="1">The sequence shown here is derived from an EMBL/GenBank/DDBJ whole genome shotgun (WGS) entry which is preliminary data.</text>
</comment>
<reference evidence="2" key="1">
    <citation type="journal article" date="2019" name="Int. J. Syst. Evol. Microbiol.">
        <title>The Global Catalogue of Microorganisms (GCM) 10K type strain sequencing project: providing services to taxonomists for standard genome sequencing and annotation.</title>
        <authorList>
            <consortium name="The Broad Institute Genomics Platform"/>
            <consortium name="The Broad Institute Genome Sequencing Center for Infectious Disease"/>
            <person name="Wu L."/>
            <person name="Ma J."/>
        </authorList>
    </citation>
    <scope>NUCLEOTIDE SEQUENCE [LARGE SCALE GENOMIC DNA]</scope>
    <source>
        <strain evidence="2">CGMCC 4.7132</strain>
    </source>
</reference>
<proteinExistence type="predicted"/>
<accession>A0ABV9CPX2</accession>